<dbReference type="InterPro" id="IPR023827">
    <property type="entry name" value="Peptidase_S8_Asp-AS"/>
</dbReference>
<keyword evidence="6" id="KW-0472">Membrane</keyword>
<evidence type="ECO:0000313" key="8">
    <source>
        <dbReference type="EMBL" id="HEM67667.1"/>
    </source>
</evidence>
<dbReference type="PROSITE" id="PS00137">
    <property type="entry name" value="SUBTILASE_HIS"/>
    <property type="match status" value="1"/>
</dbReference>
<comment type="similarity">
    <text evidence="1 5">Belongs to the peptidase S8 family.</text>
</comment>
<dbReference type="PANTHER" id="PTHR43399">
    <property type="entry name" value="SUBTILISIN-RELATED"/>
    <property type="match status" value="1"/>
</dbReference>
<evidence type="ECO:0000256" key="4">
    <source>
        <dbReference type="ARBA" id="ARBA00022825"/>
    </source>
</evidence>
<evidence type="ECO:0000256" key="3">
    <source>
        <dbReference type="ARBA" id="ARBA00022801"/>
    </source>
</evidence>
<gene>
    <name evidence="8" type="ORF">ENO26_08945</name>
</gene>
<dbReference type="GO" id="GO:0004252">
    <property type="term" value="F:serine-type endopeptidase activity"/>
    <property type="evidence" value="ECO:0007669"/>
    <property type="project" value="InterPro"/>
</dbReference>
<dbReference type="AlphaFoldDB" id="A0A7J2U5R8"/>
<keyword evidence="4 5" id="KW-0720">Serine protease</keyword>
<dbReference type="InterPro" id="IPR015500">
    <property type="entry name" value="Peptidase_S8_subtilisin-rel"/>
</dbReference>
<accession>A0A7J2U5R8</accession>
<dbReference type="InterPro" id="IPR051048">
    <property type="entry name" value="Peptidase_S8/S53_subtilisin"/>
</dbReference>
<keyword evidence="3 5" id="KW-0378">Hydrolase</keyword>
<name>A0A7J2U5R8_9CREN</name>
<organism evidence="8">
    <name type="scientific">Ignisphaera aggregans</name>
    <dbReference type="NCBI Taxonomy" id="334771"/>
    <lineage>
        <taxon>Archaea</taxon>
        <taxon>Thermoproteota</taxon>
        <taxon>Thermoprotei</taxon>
        <taxon>Desulfurococcales</taxon>
        <taxon>Desulfurococcaceae</taxon>
        <taxon>Ignisphaera</taxon>
    </lineage>
</organism>
<dbReference type="PANTHER" id="PTHR43399:SF4">
    <property type="entry name" value="CELL WALL-ASSOCIATED PROTEASE"/>
    <property type="match status" value="1"/>
</dbReference>
<proteinExistence type="inferred from homology"/>
<keyword evidence="2 5" id="KW-0645">Protease</keyword>
<reference evidence="8" key="1">
    <citation type="journal article" date="2020" name="mSystems">
        <title>Genome- and Community-Level Interaction Insights into Carbon Utilization and Element Cycling Functions of Hydrothermarchaeota in Hydrothermal Sediment.</title>
        <authorList>
            <person name="Zhou Z."/>
            <person name="Liu Y."/>
            <person name="Xu W."/>
            <person name="Pan J."/>
            <person name="Luo Z.H."/>
            <person name="Li M."/>
        </authorList>
    </citation>
    <scope>NUCLEOTIDE SEQUENCE [LARGE SCALE GENOMIC DNA]</scope>
    <source>
        <strain evidence="8">SpSt-125</strain>
    </source>
</reference>
<keyword evidence="6" id="KW-0812">Transmembrane</keyword>
<feature type="domain" description="Peptidase S8/S53" evidence="7">
    <location>
        <begin position="158"/>
        <end position="471"/>
    </location>
</feature>
<comment type="caution">
    <text evidence="8">The sequence shown here is derived from an EMBL/GenBank/DDBJ whole genome shotgun (WGS) entry which is preliminary data.</text>
</comment>
<dbReference type="Gene3D" id="3.40.50.200">
    <property type="entry name" value="Peptidase S8/S53 domain"/>
    <property type="match status" value="1"/>
</dbReference>
<dbReference type="GO" id="GO:0006508">
    <property type="term" value="P:proteolysis"/>
    <property type="evidence" value="ECO:0007669"/>
    <property type="project" value="UniProtKB-KW"/>
</dbReference>
<dbReference type="SUPFAM" id="SSF52743">
    <property type="entry name" value="Subtilisin-like"/>
    <property type="match status" value="1"/>
</dbReference>
<dbReference type="InterPro" id="IPR000209">
    <property type="entry name" value="Peptidase_S8/S53_dom"/>
</dbReference>
<dbReference type="CDD" id="cd07487">
    <property type="entry name" value="Peptidases_S8_1"/>
    <property type="match status" value="1"/>
</dbReference>
<evidence type="ECO:0000256" key="2">
    <source>
        <dbReference type="ARBA" id="ARBA00022670"/>
    </source>
</evidence>
<dbReference type="Pfam" id="PF00082">
    <property type="entry name" value="Peptidase_S8"/>
    <property type="match status" value="1"/>
</dbReference>
<sequence>MYVKRKRFVRQKEDLLEERTARLLLHLVAPATVLIIVVFLFASLGAFMITKPYVSVRVDPDIYTQLSEKGSAEVYISSNKHLNVKASKVWVFGNLYIYRAVVYSKSDVDAFLNTPGVISIYSEKRLKPAVILNISASGYDLSKDIDNVFHRASGVWSGRGVTVAVIDTGIDYTHPDFFDQNNKSIVKLLVSVLYVTQTQNYVVWSFDRNGSVNQLLAFDKDLWNRYGEPAFLDINGHGTHVAGIVAGRGWASNGRYRGIAPSSSLVIVKAFNRDGASSIDLCLTALQWVYNYGKLYNISILSLSWGAYFASDGSDPLSLAVDAIVDKGIWVFAAAGNGGNYPNTIAVPGVAKKAITVGAWDAYYDKLAWFSSLGPTVDNRMKPDFVASGVMVVSTKSRYANINAPTVGDYYVALSGTSMATPVVAGLAANFIEYYRAYHHKEPTLQDFVNWMATNGRRINIFYKDFITGWGIPYSPR</sequence>
<evidence type="ECO:0000256" key="5">
    <source>
        <dbReference type="RuleBase" id="RU003355"/>
    </source>
</evidence>
<dbReference type="PRINTS" id="PR00723">
    <property type="entry name" value="SUBTILISIN"/>
</dbReference>
<evidence type="ECO:0000259" key="7">
    <source>
        <dbReference type="Pfam" id="PF00082"/>
    </source>
</evidence>
<evidence type="ECO:0000256" key="1">
    <source>
        <dbReference type="ARBA" id="ARBA00011073"/>
    </source>
</evidence>
<dbReference type="EMBL" id="DSEU01000060">
    <property type="protein sequence ID" value="HEM67667.1"/>
    <property type="molecule type" value="Genomic_DNA"/>
</dbReference>
<protein>
    <recommendedName>
        <fullName evidence="7">Peptidase S8/S53 domain-containing protein</fullName>
    </recommendedName>
</protein>
<dbReference type="InterPro" id="IPR022398">
    <property type="entry name" value="Peptidase_S8_His-AS"/>
</dbReference>
<dbReference type="InterPro" id="IPR023828">
    <property type="entry name" value="Peptidase_S8_Ser-AS"/>
</dbReference>
<dbReference type="PROSITE" id="PS00136">
    <property type="entry name" value="SUBTILASE_ASP"/>
    <property type="match status" value="1"/>
</dbReference>
<feature type="transmembrane region" description="Helical" evidence="6">
    <location>
        <begin position="21"/>
        <end position="49"/>
    </location>
</feature>
<evidence type="ECO:0000256" key="6">
    <source>
        <dbReference type="SAM" id="Phobius"/>
    </source>
</evidence>
<dbReference type="InterPro" id="IPR036852">
    <property type="entry name" value="Peptidase_S8/S53_dom_sf"/>
</dbReference>
<keyword evidence="6" id="KW-1133">Transmembrane helix</keyword>
<dbReference type="PROSITE" id="PS51892">
    <property type="entry name" value="SUBTILASE"/>
    <property type="match status" value="1"/>
</dbReference>
<dbReference type="PROSITE" id="PS00138">
    <property type="entry name" value="SUBTILASE_SER"/>
    <property type="match status" value="1"/>
</dbReference>